<dbReference type="InterPro" id="IPR036259">
    <property type="entry name" value="MFS_trans_sf"/>
</dbReference>
<evidence type="ECO:0000256" key="4">
    <source>
        <dbReference type="ARBA" id="ARBA00022989"/>
    </source>
</evidence>
<keyword evidence="3 6" id="KW-0812">Transmembrane</keyword>
<organism evidence="7 8">
    <name type="scientific">Paxillus rubicundulus Ve08.2h10</name>
    <dbReference type="NCBI Taxonomy" id="930991"/>
    <lineage>
        <taxon>Eukaryota</taxon>
        <taxon>Fungi</taxon>
        <taxon>Dikarya</taxon>
        <taxon>Basidiomycota</taxon>
        <taxon>Agaricomycotina</taxon>
        <taxon>Agaricomycetes</taxon>
        <taxon>Agaricomycetidae</taxon>
        <taxon>Boletales</taxon>
        <taxon>Paxilineae</taxon>
        <taxon>Paxillaceae</taxon>
        <taxon>Paxillus</taxon>
    </lineage>
</organism>
<keyword evidence="8" id="KW-1185">Reference proteome</keyword>
<feature type="transmembrane region" description="Helical" evidence="6">
    <location>
        <begin position="75"/>
        <end position="95"/>
    </location>
</feature>
<evidence type="ECO:0000256" key="3">
    <source>
        <dbReference type="ARBA" id="ARBA00022692"/>
    </source>
</evidence>
<evidence type="ECO:0000256" key="6">
    <source>
        <dbReference type="SAM" id="Phobius"/>
    </source>
</evidence>
<keyword evidence="4 6" id="KW-1133">Transmembrane helix</keyword>
<sequence>MSSESATVKGLGEFEKKSQLHDGADDKLGSDSFDVANGDDALRFVGVEAKEHFRKEYDRKLQRKLVFKHVISYKIVYLLLGALAIVIGIVVLILLPDSPVHAHMLTREERIAVLERKTIKKEKIREAHTDVRTWMIVLSTVLTSIPNGASSNFSNIIIKTLGYTHVAQRIAL</sequence>
<comment type="subcellular location">
    <subcellularLocation>
        <location evidence="1">Membrane</location>
        <topology evidence="1">Multi-pass membrane protein</topology>
    </subcellularLocation>
</comment>
<keyword evidence="5 6" id="KW-0472">Membrane</keyword>
<evidence type="ECO:0000256" key="5">
    <source>
        <dbReference type="ARBA" id="ARBA00023136"/>
    </source>
</evidence>
<dbReference type="Proteomes" id="UP000054538">
    <property type="component" value="Unassembled WGS sequence"/>
</dbReference>
<name>A0A0D0E3H6_9AGAM</name>
<dbReference type="STRING" id="930991.A0A0D0E3H6"/>
<protein>
    <submittedName>
        <fullName evidence="7">Uncharacterized protein</fullName>
    </submittedName>
</protein>
<dbReference type="HOGENOM" id="CLU_1555754_0_0_1"/>
<dbReference type="GO" id="GO:0022857">
    <property type="term" value="F:transmembrane transporter activity"/>
    <property type="evidence" value="ECO:0007669"/>
    <property type="project" value="TreeGrafter"/>
</dbReference>
<gene>
    <name evidence="7" type="ORF">PAXRUDRAFT_9342</name>
</gene>
<reference evidence="7 8" key="1">
    <citation type="submission" date="2014-04" db="EMBL/GenBank/DDBJ databases">
        <authorList>
            <consortium name="DOE Joint Genome Institute"/>
            <person name="Kuo A."/>
            <person name="Kohler A."/>
            <person name="Jargeat P."/>
            <person name="Nagy L.G."/>
            <person name="Floudas D."/>
            <person name="Copeland A."/>
            <person name="Barry K.W."/>
            <person name="Cichocki N."/>
            <person name="Veneault-Fourrey C."/>
            <person name="LaButti K."/>
            <person name="Lindquist E.A."/>
            <person name="Lipzen A."/>
            <person name="Lundell T."/>
            <person name="Morin E."/>
            <person name="Murat C."/>
            <person name="Sun H."/>
            <person name="Tunlid A."/>
            <person name="Henrissat B."/>
            <person name="Grigoriev I.V."/>
            <person name="Hibbett D.S."/>
            <person name="Martin F."/>
            <person name="Nordberg H.P."/>
            <person name="Cantor M.N."/>
            <person name="Hua S.X."/>
        </authorList>
    </citation>
    <scope>NUCLEOTIDE SEQUENCE [LARGE SCALE GENOMIC DNA]</scope>
    <source>
        <strain evidence="7 8">Ve08.2h10</strain>
    </source>
</reference>
<evidence type="ECO:0000313" key="8">
    <source>
        <dbReference type="Proteomes" id="UP000054538"/>
    </source>
</evidence>
<dbReference type="EMBL" id="KN824882">
    <property type="protein sequence ID" value="KIK98751.1"/>
    <property type="molecule type" value="Genomic_DNA"/>
</dbReference>
<evidence type="ECO:0000256" key="1">
    <source>
        <dbReference type="ARBA" id="ARBA00004141"/>
    </source>
</evidence>
<dbReference type="SUPFAM" id="SSF103473">
    <property type="entry name" value="MFS general substrate transporter"/>
    <property type="match status" value="1"/>
</dbReference>
<dbReference type="GO" id="GO:0016020">
    <property type="term" value="C:membrane"/>
    <property type="evidence" value="ECO:0007669"/>
    <property type="project" value="UniProtKB-SubCell"/>
</dbReference>
<dbReference type="PANTHER" id="PTHR43791">
    <property type="entry name" value="PERMEASE-RELATED"/>
    <property type="match status" value="1"/>
</dbReference>
<proteinExistence type="predicted"/>
<keyword evidence="2" id="KW-0813">Transport</keyword>
<evidence type="ECO:0000313" key="7">
    <source>
        <dbReference type="EMBL" id="KIK98751.1"/>
    </source>
</evidence>
<dbReference type="PANTHER" id="PTHR43791:SF36">
    <property type="entry name" value="TRANSPORTER, PUTATIVE (AFU_ORTHOLOGUE AFUA_6G08340)-RELATED"/>
    <property type="match status" value="1"/>
</dbReference>
<reference evidence="8" key="2">
    <citation type="submission" date="2015-01" db="EMBL/GenBank/DDBJ databases">
        <title>Evolutionary Origins and Diversification of the Mycorrhizal Mutualists.</title>
        <authorList>
            <consortium name="DOE Joint Genome Institute"/>
            <consortium name="Mycorrhizal Genomics Consortium"/>
            <person name="Kohler A."/>
            <person name="Kuo A."/>
            <person name="Nagy L.G."/>
            <person name="Floudas D."/>
            <person name="Copeland A."/>
            <person name="Barry K.W."/>
            <person name="Cichocki N."/>
            <person name="Veneault-Fourrey C."/>
            <person name="LaButti K."/>
            <person name="Lindquist E.A."/>
            <person name="Lipzen A."/>
            <person name="Lundell T."/>
            <person name="Morin E."/>
            <person name="Murat C."/>
            <person name="Riley R."/>
            <person name="Ohm R."/>
            <person name="Sun H."/>
            <person name="Tunlid A."/>
            <person name="Henrissat B."/>
            <person name="Grigoriev I.V."/>
            <person name="Hibbett D.S."/>
            <person name="Martin F."/>
        </authorList>
    </citation>
    <scope>NUCLEOTIDE SEQUENCE [LARGE SCALE GENOMIC DNA]</scope>
    <source>
        <strain evidence="8">Ve08.2h10</strain>
    </source>
</reference>
<dbReference type="InParanoid" id="A0A0D0E3H6"/>
<evidence type="ECO:0000256" key="2">
    <source>
        <dbReference type="ARBA" id="ARBA00022448"/>
    </source>
</evidence>
<dbReference type="OrthoDB" id="6730379at2759"/>
<dbReference type="AlphaFoldDB" id="A0A0D0E3H6"/>
<accession>A0A0D0E3H6</accession>